<evidence type="ECO:0000256" key="2">
    <source>
        <dbReference type="ARBA" id="ARBA00021982"/>
    </source>
</evidence>
<evidence type="ECO:0000256" key="3">
    <source>
        <dbReference type="ARBA" id="ARBA00022741"/>
    </source>
</evidence>
<keyword evidence="3 9" id="KW-0547">Nucleotide-binding</keyword>
<evidence type="ECO:0000256" key="7">
    <source>
        <dbReference type="ARBA" id="ARBA00023204"/>
    </source>
</evidence>
<dbReference type="FunFam" id="3.40.1170.10:FF:000001">
    <property type="entry name" value="DNA mismatch repair protein MutS"/>
    <property type="match status" value="1"/>
</dbReference>
<dbReference type="Gene3D" id="3.40.50.300">
    <property type="entry name" value="P-loop containing nucleotide triphosphate hydrolases"/>
    <property type="match status" value="1"/>
</dbReference>
<reference evidence="12 13" key="1">
    <citation type="submission" date="2019-07" db="EMBL/GenBank/DDBJ databases">
        <title>Whole genome shotgun sequence of Adhaeribacter aerolatus NBRC 106133.</title>
        <authorList>
            <person name="Hosoyama A."/>
            <person name="Uohara A."/>
            <person name="Ohji S."/>
            <person name="Ichikawa N."/>
        </authorList>
    </citation>
    <scope>NUCLEOTIDE SEQUENCE [LARGE SCALE GENOMIC DNA]</scope>
    <source>
        <strain evidence="12 13">NBRC 106133</strain>
    </source>
</reference>
<dbReference type="SMART" id="SM00534">
    <property type="entry name" value="MUTSac"/>
    <property type="match status" value="1"/>
</dbReference>
<feature type="domain" description="DNA mismatch repair proteins mutS family" evidence="11">
    <location>
        <begin position="745"/>
        <end position="761"/>
    </location>
</feature>
<dbReference type="EMBL" id="BJYS01000022">
    <property type="protein sequence ID" value="GEO05296.1"/>
    <property type="molecule type" value="Genomic_DNA"/>
</dbReference>
<gene>
    <name evidence="9 12" type="primary">mutS</name>
    <name evidence="12" type="ORF">AAE02nite_29600</name>
</gene>
<dbReference type="InterPro" id="IPR007861">
    <property type="entry name" value="DNA_mismatch_repair_MutS_clamp"/>
</dbReference>
<dbReference type="PANTHER" id="PTHR11361">
    <property type="entry name" value="DNA MISMATCH REPAIR PROTEIN MUTS FAMILY MEMBER"/>
    <property type="match status" value="1"/>
</dbReference>
<name>A0A512B009_9BACT</name>
<dbReference type="SUPFAM" id="SSF48334">
    <property type="entry name" value="DNA repair protein MutS, domain III"/>
    <property type="match status" value="1"/>
</dbReference>
<dbReference type="Pfam" id="PF05190">
    <property type="entry name" value="MutS_IV"/>
    <property type="match status" value="1"/>
</dbReference>
<evidence type="ECO:0000256" key="1">
    <source>
        <dbReference type="ARBA" id="ARBA00006271"/>
    </source>
</evidence>
<keyword evidence="6 9" id="KW-0238">DNA-binding</keyword>
<evidence type="ECO:0000256" key="10">
    <source>
        <dbReference type="RuleBase" id="RU003756"/>
    </source>
</evidence>
<dbReference type="InterPro" id="IPR005748">
    <property type="entry name" value="DNA_mismatch_repair_MutS"/>
</dbReference>
<dbReference type="FunFam" id="3.40.50.300:FF:000870">
    <property type="entry name" value="MutS protein homolog 4"/>
    <property type="match status" value="1"/>
</dbReference>
<dbReference type="NCBIfam" id="TIGR01070">
    <property type="entry name" value="mutS1"/>
    <property type="match status" value="1"/>
</dbReference>
<comment type="caution">
    <text evidence="12">The sequence shown here is derived from an EMBL/GenBank/DDBJ whole genome shotgun (WGS) entry which is preliminary data.</text>
</comment>
<evidence type="ECO:0000313" key="13">
    <source>
        <dbReference type="Proteomes" id="UP000321532"/>
    </source>
</evidence>
<dbReference type="Pfam" id="PF05188">
    <property type="entry name" value="MutS_II"/>
    <property type="match status" value="1"/>
</dbReference>
<dbReference type="SUPFAM" id="SSF53150">
    <property type="entry name" value="DNA repair protein MutS, domain II"/>
    <property type="match status" value="1"/>
</dbReference>
<dbReference type="SMART" id="SM00533">
    <property type="entry name" value="MUTSd"/>
    <property type="match status" value="1"/>
</dbReference>
<dbReference type="InterPro" id="IPR036678">
    <property type="entry name" value="MutS_con_dom_sf"/>
</dbReference>
<feature type="binding site" evidence="9">
    <location>
        <begin position="671"/>
        <end position="678"/>
    </location>
    <ligand>
        <name>ATP</name>
        <dbReference type="ChEBI" id="CHEBI:30616"/>
    </ligand>
</feature>
<dbReference type="InterPro" id="IPR027417">
    <property type="entry name" value="P-loop_NTPase"/>
</dbReference>
<protein>
    <recommendedName>
        <fullName evidence="2 9">DNA mismatch repair protein MutS</fullName>
    </recommendedName>
</protein>
<dbReference type="PIRSF" id="PIRSF037677">
    <property type="entry name" value="DNA_mis_repair_Msh6"/>
    <property type="match status" value="1"/>
</dbReference>
<dbReference type="InterPro" id="IPR045076">
    <property type="entry name" value="MutS"/>
</dbReference>
<dbReference type="CDD" id="cd03284">
    <property type="entry name" value="ABC_MutS1"/>
    <property type="match status" value="1"/>
</dbReference>
<organism evidence="12 13">
    <name type="scientific">Adhaeribacter aerolatus</name>
    <dbReference type="NCBI Taxonomy" id="670289"/>
    <lineage>
        <taxon>Bacteria</taxon>
        <taxon>Pseudomonadati</taxon>
        <taxon>Bacteroidota</taxon>
        <taxon>Cytophagia</taxon>
        <taxon>Cytophagales</taxon>
        <taxon>Hymenobacteraceae</taxon>
        <taxon>Adhaeribacter</taxon>
    </lineage>
</organism>
<dbReference type="Pfam" id="PF00488">
    <property type="entry name" value="MutS_V"/>
    <property type="match status" value="1"/>
</dbReference>
<dbReference type="Gene3D" id="3.30.420.110">
    <property type="entry name" value="MutS, connector domain"/>
    <property type="match status" value="1"/>
</dbReference>
<dbReference type="GO" id="GO:0006298">
    <property type="term" value="P:mismatch repair"/>
    <property type="evidence" value="ECO:0007669"/>
    <property type="project" value="UniProtKB-UniRule"/>
</dbReference>
<dbReference type="GO" id="GO:0030983">
    <property type="term" value="F:mismatched DNA binding"/>
    <property type="evidence" value="ECO:0007669"/>
    <property type="project" value="InterPro"/>
</dbReference>
<dbReference type="GO" id="GO:0005829">
    <property type="term" value="C:cytosol"/>
    <property type="evidence" value="ECO:0007669"/>
    <property type="project" value="TreeGrafter"/>
</dbReference>
<keyword evidence="13" id="KW-1185">Reference proteome</keyword>
<evidence type="ECO:0000256" key="8">
    <source>
        <dbReference type="ARBA" id="ARBA00024647"/>
    </source>
</evidence>
<dbReference type="GO" id="GO:0140664">
    <property type="term" value="F:ATP-dependent DNA damage sensor activity"/>
    <property type="evidence" value="ECO:0007669"/>
    <property type="project" value="InterPro"/>
</dbReference>
<dbReference type="InterPro" id="IPR007696">
    <property type="entry name" value="DNA_mismatch_repair_MutS_core"/>
</dbReference>
<dbReference type="AlphaFoldDB" id="A0A512B009"/>
<dbReference type="PANTHER" id="PTHR11361:SF34">
    <property type="entry name" value="DNA MISMATCH REPAIR PROTEIN MSH1, MITOCHONDRIAL"/>
    <property type="match status" value="1"/>
</dbReference>
<dbReference type="NCBIfam" id="NF003810">
    <property type="entry name" value="PRK05399.1"/>
    <property type="match status" value="1"/>
</dbReference>
<dbReference type="Gene3D" id="1.10.1420.10">
    <property type="match status" value="2"/>
</dbReference>
<keyword evidence="5 9" id="KW-0067">ATP-binding</keyword>
<dbReference type="InterPro" id="IPR000432">
    <property type="entry name" value="DNA_mismatch_repair_MutS_C"/>
</dbReference>
<dbReference type="SUPFAM" id="SSF52540">
    <property type="entry name" value="P-loop containing nucleoside triphosphate hydrolases"/>
    <property type="match status" value="1"/>
</dbReference>
<evidence type="ECO:0000256" key="9">
    <source>
        <dbReference type="HAMAP-Rule" id="MF_00096"/>
    </source>
</evidence>
<dbReference type="Pfam" id="PF05192">
    <property type="entry name" value="MutS_III"/>
    <property type="match status" value="1"/>
</dbReference>
<keyword evidence="7 9" id="KW-0234">DNA repair</keyword>
<dbReference type="InterPro" id="IPR007860">
    <property type="entry name" value="DNA_mmatch_repair_MutS_con_dom"/>
</dbReference>
<comment type="similarity">
    <text evidence="1 9 10">Belongs to the DNA mismatch repair MutS family.</text>
</comment>
<dbReference type="PROSITE" id="PS00486">
    <property type="entry name" value="DNA_MISMATCH_REPAIR_2"/>
    <property type="match status" value="1"/>
</dbReference>
<dbReference type="GO" id="GO:0005524">
    <property type="term" value="F:ATP binding"/>
    <property type="evidence" value="ECO:0007669"/>
    <property type="project" value="UniProtKB-UniRule"/>
</dbReference>
<evidence type="ECO:0000259" key="11">
    <source>
        <dbReference type="PROSITE" id="PS00486"/>
    </source>
</evidence>
<dbReference type="Gene3D" id="3.40.1170.10">
    <property type="entry name" value="DNA repair protein MutS, domain I"/>
    <property type="match status" value="1"/>
</dbReference>
<dbReference type="SUPFAM" id="SSF55271">
    <property type="entry name" value="DNA repair protein MutS, domain I"/>
    <property type="match status" value="1"/>
</dbReference>
<sequence>MFSKKYGKGLQNYTDWLYLAFIILEKGRLVEITREEQDILDLPTSKKGKAVKTGNATEVSVTPLMKQYNAIKTKHPGALLLFRVGDFYETFGEDAVKAAKILDIVLTKRGNGTASEVALAGFPHHSLDTYLPKLVRAGLRVAICDQLEDPKMVKGIVKRGVTELVTPGVSFNDQVLEKKSNNYLAALHLGKEQTGISFLDISTGEFITAQGDQEYIRKLLQNFNPAEVLFCKRKKEEFQLSFGQDYCHYALDEWVFGYDFAYESLTRQFGTTSLKGFGIEGMQEAIIAAGCILHYLAETQHHEISHIKTISRLEEDRYVWLDKFTVRNLELVFPQHAEGVPLINILDQTVTPMGARLLKKWVLLPLKEVSQIQRRLNTVEALIQNSELLQDIVHYLKQINDLERLISKVAVKRINPRELLQLSRALEAMLPIKELMAYSNIPALQKLSDQLTSCESIREEIKTKVKPDAPMLTNLGNIINPGIHAELDELRKIAFSGKDYLLQLQQREAKNTGISSLKIAYNKVFGYYLEVTHAHKDKVPTTWIRKQTLVNAERYITEELKTYEEKILNAEDRIYTIEQQLFNELVLSVGDYVVQIQQNAKVLGMIDCLASFATTATQFNYVKPAVNDSKALNIKKGRHPVIERQLPLGESYIPNDIFLDTDEQQLMVITGPNMAGKSALLRQTALIVLMAQIGSFVPAEAAEIGIIDKIFTRVGASDNLARGESTFMVEMTETASILNNLSDRSLVLMDEIGRGTSTYDGISIAWAIVEHLHNHPKARAKTLFATHYHELNQLADDLPRVRNFNVSVKEAGDKILFMRKLVPGGSEHSFGIHVAQLAGMPNNVVIRANEIMHHLEQDKIREGDKRSLQQVPKQKFQLNMFELNDPLMMKIRDLFDKLDINTITPVEALLKLNELKMLANEAKK</sequence>
<evidence type="ECO:0000256" key="5">
    <source>
        <dbReference type="ARBA" id="ARBA00022840"/>
    </source>
</evidence>
<dbReference type="InterPro" id="IPR036187">
    <property type="entry name" value="DNA_mismatch_repair_MutS_sf"/>
</dbReference>
<dbReference type="InterPro" id="IPR007695">
    <property type="entry name" value="DNA_mismatch_repair_MutS-lik_N"/>
</dbReference>
<accession>A0A512B009</accession>
<dbReference type="GO" id="GO:0003684">
    <property type="term" value="F:damaged DNA binding"/>
    <property type="evidence" value="ECO:0007669"/>
    <property type="project" value="UniProtKB-UniRule"/>
</dbReference>
<dbReference type="InterPro" id="IPR016151">
    <property type="entry name" value="DNA_mismatch_repair_MutS_N"/>
</dbReference>
<comment type="function">
    <text evidence="8 9">This protein is involved in the repair of mismatches in DNA. It is possible that it carries out the mismatch recognition step. This protein has a weak ATPase activity.</text>
</comment>
<dbReference type="InterPro" id="IPR017261">
    <property type="entry name" value="DNA_mismatch_repair_MutS/MSH"/>
</dbReference>
<evidence type="ECO:0000313" key="12">
    <source>
        <dbReference type="EMBL" id="GEO05296.1"/>
    </source>
</evidence>
<dbReference type="Pfam" id="PF01624">
    <property type="entry name" value="MutS_I"/>
    <property type="match status" value="1"/>
</dbReference>
<proteinExistence type="inferred from homology"/>
<evidence type="ECO:0000256" key="4">
    <source>
        <dbReference type="ARBA" id="ARBA00022763"/>
    </source>
</evidence>
<dbReference type="HAMAP" id="MF_00096">
    <property type="entry name" value="MutS"/>
    <property type="match status" value="1"/>
</dbReference>
<dbReference type="Proteomes" id="UP000321532">
    <property type="component" value="Unassembled WGS sequence"/>
</dbReference>
<keyword evidence="4 9" id="KW-0227">DNA damage</keyword>
<evidence type="ECO:0000256" key="6">
    <source>
        <dbReference type="ARBA" id="ARBA00023125"/>
    </source>
</evidence>